<dbReference type="Pfam" id="PF13091">
    <property type="entry name" value="PLDc_2"/>
    <property type="match status" value="2"/>
</dbReference>
<dbReference type="Gene3D" id="3.30.870.10">
    <property type="entry name" value="Endonuclease Chain A"/>
    <property type="match status" value="2"/>
</dbReference>
<dbReference type="PIRSF" id="PIRSF000850">
    <property type="entry name" value="Phospholipase_D_PSS"/>
    <property type="match status" value="1"/>
</dbReference>
<proteinExistence type="predicted"/>
<dbReference type="PANTHER" id="PTHR21248:SF12">
    <property type="entry name" value="CARDIOLIPIN SYNTHASE C"/>
    <property type="match status" value="1"/>
</dbReference>
<reference evidence="3 4" key="1">
    <citation type="journal article" date="2020" name="Cell Host Microbe">
        <title>Functional and Genomic Variation between Human-Derived Isolates of Lachnospiraceae Reveals Inter- and Intra-Species Diversity.</title>
        <authorList>
            <person name="Sorbara M.T."/>
            <person name="Littmann E.R."/>
            <person name="Fontana E."/>
            <person name="Moody T.U."/>
            <person name="Kohout C.E."/>
            <person name="Gjonbalaj M."/>
            <person name="Eaton V."/>
            <person name="Seok R."/>
            <person name="Leiner I.M."/>
            <person name="Pamer E.G."/>
        </authorList>
    </citation>
    <scope>NUCLEOTIDE SEQUENCE [LARGE SCALE GENOMIC DNA]</scope>
    <source>
        <strain evidence="3 4">MSK.17.74</strain>
    </source>
</reference>
<name>A0ABX2HAH4_9FIRM</name>
<dbReference type="PROSITE" id="PS50035">
    <property type="entry name" value="PLD"/>
    <property type="match status" value="2"/>
</dbReference>
<evidence type="ECO:0000256" key="1">
    <source>
        <dbReference type="SAM" id="MobiDB-lite"/>
    </source>
</evidence>
<dbReference type="SUPFAM" id="SSF56024">
    <property type="entry name" value="Phospholipase D/nuclease"/>
    <property type="match status" value="2"/>
</dbReference>
<feature type="compositionally biased region" description="Acidic residues" evidence="1">
    <location>
        <begin position="242"/>
        <end position="251"/>
    </location>
</feature>
<evidence type="ECO:0000259" key="2">
    <source>
        <dbReference type="PROSITE" id="PS50035"/>
    </source>
</evidence>
<dbReference type="InterPro" id="IPR001736">
    <property type="entry name" value="PLipase_D/transphosphatidylase"/>
</dbReference>
<dbReference type="CDD" id="cd09113">
    <property type="entry name" value="PLDc_ymdC_like_2"/>
    <property type="match status" value="1"/>
</dbReference>
<protein>
    <submittedName>
        <fullName evidence="3">Phospholipase D family protein</fullName>
    </submittedName>
</protein>
<comment type="caution">
    <text evidence="3">The sequence shown here is derived from an EMBL/GenBank/DDBJ whole genome shotgun (WGS) entry which is preliminary data.</text>
</comment>
<keyword evidence="4" id="KW-1185">Reference proteome</keyword>
<feature type="region of interest" description="Disordered" evidence="1">
    <location>
        <begin position="235"/>
        <end position="275"/>
    </location>
</feature>
<sequence>MKKNLKRIRNILLWFLLIVVLVNVFAPLYCRKPDEKFAETLKQTEFTSETPGGEWIRCIDDNEEALLWRLRMIGAAKKSIVLATFDLRADESGTDLLAALDHAAEKGVEIKLLIDGIYQQLFLNGSKEFQALASRENVEVGVYNPVSPVGLFKLNYRMHDKYVIVDDKMYLLGGRNSNDIFLGDYTSDINVDRDILVCDTTNGKGESLQELEAYFQQIWNEDCVKIKGGRKKNSSEISVSEEVADDSEGAESDSKNSNVVNGIPNAENEITDETQEKLSKYEKQYQSLEMRYASLKEKYTDIEDYNSWQEDTIPANKITLVNNGTHAGPKTPLVLQTIRYLAQNADNVTIQTPYVICNGYMYDTLNEIASHAQLKIILNAVEKGSNPWGCTDYLNQKKKILNTGADVYELMNEVPVHTKAVLLDDRLSVVGSYNLDMRSTYLDTELMLVIDSKELNQQIQSTEGTYIEKSKEVLSNGQETEGAQYETKVLNWQKKLFYGVLRIIIRPLRQLL</sequence>
<gene>
    <name evidence="3" type="ORF">G5B17_13320</name>
</gene>
<dbReference type="InterPro" id="IPR025202">
    <property type="entry name" value="PLD-like_dom"/>
</dbReference>
<organism evidence="3 4">
    <name type="scientific">Blautia faecis</name>
    <dbReference type="NCBI Taxonomy" id="871665"/>
    <lineage>
        <taxon>Bacteria</taxon>
        <taxon>Bacillati</taxon>
        <taxon>Bacillota</taxon>
        <taxon>Clostridia</taxon>
        <taxon>Lachnospirales</taxon>
        <taxon>Lachnospiraceae</taxon>
        <taxon>Blautia</taxon>
    </lineage>
</organism>
<accession>A0ABX2HAH4</accession>
<feature type="domain" description="PLD phosphodiesterase" evidence="2">
    <location>
        <begin position="412"/>
        <end position="439"/>
    </location>
</feature>
<dbReference type="EMBL" id="JAAITS010000038">
    <property type="protein sequence ID" value="NSG86364.1"/>
    <property type="molecule type" value="Genomic_DNA"/>
</dbReference>
<evidence type="ECO:0000313" key="3">
    <source>
        <dbReference type="EMBL" id="NSG86364.1"/>
    </source>
</evidence>
<dbReference type="PANTHER" id="PTHR21248">
    <property type="entry name" value="CARDIOLIPIN SYNTHASE"/>
    <property type="match status" value="1"/>
</dbReference>
<dbReference type="SMART" id="SM00155">
    <property type="entry name" value="PLDc"/>
    <property type="match status" value="2"/>
</dbReference>
<feature type="domain" description="PLD phosphodiesterase" evidence="2">
    <location>
        <begin position="154"/>
        <end position="181"/>
    </location>
</feature>
<dbReference type="Proteomes" id="UP001644719">
    <property type="component" value="Unassembled WGS sequence"/>
</dbReference>
<evidence type="ECO:0000313" key="4">
    <source>
        <dbReference type="Proteomes" id="UP001644719"/>
    </source>
</evidence>